<proteinExistence type="predicted"/>
<dbReference type="Proteomes" id="UP000245362">
    <property type="component" value="Unassembled WGS sequence"/>
</dbReference>
<dbReference type="EMBL" id="QFWT01000019">
    <property type="protein sequence ID" value="PWI31727.1"/>
    <property type="molecule type" value="Genomic_DNA"/>
</dbReference>
<dbReference type="PROSITE" id="PS51186">
    <property type="entry name" value="GNAT"/>
    <property type="match status" value="1"/>
</dbReference>
<evidence type="ECO:0000313" key="3">
    <source>
        <dbReference type="Proteomes" id="UP000245362"/>
    </source>
</evidence>
<dbReference type="InterPro" id="IPR000182">
    <property type="entry name" value="GNAT_dom"/>
</dbReference>
<evidence type="ECO:0000313" key="2">
    <source>
        <dbReference type="EMBL" id="PWI31727.1"/>
    </source>
</evidence>
<dbReference type="InterPro" id="IPR051531">
    <property type="entry name" value="N-acetyltransferase"/>
</dbReference>
<accession>A0A2U3B4M5</accession>
<dbReference type="Pfam" id="PF13302">
    <property type="entry name" value="Acetyltransf_3"/>
    <property type="match status" value="1"/>
</dbReference>
<keyword evidence="2" id="KW-0808">Transferase</keyword>
<feature type="domain" description="N-acetyltransferase" evidence="1">
    <location>
        <begin position="9"/>
        <end position="179"/>
    </location>
</feature>
<comment type="caution">
    <text evidence="2">The sequence shown here is derived from an EMBL/GenBank/DDBJ whole genome shotgun (WGS) entry which is preliminary data.</text>
</comment>
<dbReference type="GO" id="GO:0016747">
    <property type="term" value="F:acyltransferase activity, transferring groups other than amino-acyl groups"/>
    <property type="evidence" value="ECO:0007669"/>
    <property type="project" value="InterPro"/>
</dbReference>
<dbReference type="Gene3D" id="3.40.630.30">
    <property type="match status" value="1"/>
</dbReference>
<reference evidence="2 3" key="1">
    <citation type="submission" date="2018-05" db="EMBL/GenBank/DDBJ databases">
        <title>Vibrio limimaris sp. nov., isolated from marine sediment.</title>
        <authorList>
            <person name="Li C.-M."/>
        </authorList>
    </citation>
    <scope>NUCLEOTIDE SEQUENCE [LARGE SCALE GENOMIC DNA]</scope>
    <source>
        <strain evidence="2 3">E4404</strain>
    </source>
</reference>
<dbReference type="PANTHER" id="PTHR43792:SF1">
    <property type="entry name" value="N-ACETYLTRANSFERASE DOMAIN-CONTAINING PROTEIN"/>
    <property type="match status" value="1"/>
</dbReference>
<organism evidence="2 3">
    <name type="scientific">Vibrio albus</name>
    <dbReference type="NCBI Taxonomy" id="2200953"/>
    <lineage>
        <taxon>Bacteria</taxon>
        <taxon>Pseudomonadati</taxon>
        <taxon>Pseudomonadota</taxon>
        <taxon>Gammaproteobacteria</taxon>
        <taxon>Vibrionales</taxon>
        <taxon>Vibrionaceae</taxon>
        <taxon>Vibrio</taxon>
    </lineage>
</organism>
<keyword evidence="3" id="KW-1185">Reference proteome</keyword>
<protein>
    <submittedName>
        <fullName evidence="2">GNAT family N-acetyltransferase</fullName>
    </submittedName>
</protein>
<dbReference type="RefSeq" id="WP_109321318.1">
    <property type="nucleotide sequence ID" value="NZ_QFWT01000019.1"/>
</dbReference>
<sequence>MNYLETERLILRQWKREDYAQFAKLNADPRVMRFFPSVLNLEESNKVADHIRGLIEENGWGFWAVELKSGGQFIGFVGLNYQPSSHSLPETPFVEVGWRLSSKYWGKGLAPEAAGKALDFAFSELGLDSVYAFTPLINKPSQRVMQKLGMQNTGNDFNHPKVERGHRVERHCLYKISKERWLRESA</sequence>
<evidence type="ECO:0000259" key="1">
    <source>
        <dbReference type="PROSITE" id="PS51186"/>
    </source>
</evidence>
<name>A0A2U3B4M5_9VIBR</name>
<dbReference type="PANTHER" id="PTHR43792">
    <property type="entry name" value="GNAT FAMILY, PUTATIVE (AFU_ORTHOLOGUE AFUA_3G00765)-RELATED-RELATED"/>
    <property type="match status" value="1"/>
</dbReference>
<dbReference type="SUPFAM" id="SSF55729">
    <property type="entry name" value="Acyl-CoA N-acyltransferases (Nat)"/>
    <property type="match status" value="1"/>
</dbReference>
<dbReference type="InterPro" id="IPR016181">
    <property type="entry name" value="Acyl_CoA_acyltransferase"/>
</dbReference>
<gene>
    <name evidence="2" type="ORF">DI392_19245</name>
</gene>
<dbReference type="OrthoDB" id="9801656at2"/>
<dbReference type="AlphaFoldDB" id="A0A2U3B4M5"/>